<dbReference type="SUPFAM" id="SSF48403">
    <property type="entry name" value="Ankyrin repeat"/>
    <property type="match status" value="1"/>
</dbReference>
<dbReference type="InterPro" id="IPR055285">
    <property type="entry name" value="ANKRD13_C"/>
</dbReference>
<dbReference type="PROSITE" id="PS50088">
    <property type="entry name" value="ANK_REPEAT"/>
    <property type="match status" value="1"/>
</dbReference>
<dbReference type="InterPro" id="IPR002110">
    <property type="entry name" value="Ankyrin_rpt"/>
</dbReference>
<evidence type="ECO:0000256" key="1">
    <source>
        <dbReference type="ARBA" id="ARBA00004308"/>
    </source>
</evidence>
<dbReference type="WBParaSite" id="ACOC_0000768501-mRNA-1">
    <property type="protein sequence ID" value="ACOC_0000768501-mRNA-1"/>
    <property type="gene ID" value="ACOC_0000768501"/>
</dbReference>
<proteinExistence type="predicted"/>
<evidence type="ECO:0000256" key="2">
    <source>
        <dbReference type="ARBA" id="ARBA00022737"/>
    </source>
</evidence>
<sequence>MLRYETPLMLAVTMGHKQCAYELLKRGADADSQNRGMWSVSHEAISFGDRELVKNVIMYRDHQRGLKGTQSMKECLKRLENSADFYCEMRWEFSSWVPFISRMCPSDTYKIFKQGSKVRIDTTLVGFESTSWKRGNQSYIFQLDKNDSPEFVIIDHEARTAIFPKLRPLFSMLCAVVFRMTSPISTTFIDVDKIGFERSCRSGLLKWISSAEKTEMVDEYECKVMTLVGRRFSNDTSNFLTNLLSTIRSEVCEESTNENLLDTGLTVDEYLDESFPLNGDIGRPKQVSKKSNSFKATLWLAKDHPLSFQEQVMPIVDLMAANSAHFARLHNFIRMQLPAGFPVRIEIPLFHVVSAKITVGRVNEPGPFVTPLETAVRNNFPLSLFTVHIL</sequence>
<protein>
    <submittedName>
        <fullName evidence="8">ANK_REP_REGION domain-containing protein</fullName>
    </submittedName>
</protein>
<comment type="subcellular location">
    <subcellularLocation>
        <location evidence="1">Endomembrane system</location>
    </subcellularLocation>
</comment>
<feature type="repeat" description="ANK" evidence="4">
    <location>
        <begin position="3"/>
        <end position="35"/>
    </location>
</feature>
<feature type="domain" description="Ankyrin repeat" evidence="5">
    <location>
        <begin position="119"/>
        <end position="226"/>
    </location>
</feature>
<dbReference type="Proteomes" id="UP000267027">
    <property type="component" value="Unassembled WGS sequence"/>
</dbReference>
<dbReference type="PROSITE" id="PS50297">
    <property type="entry name" value="ANK_REP_REGION"/>
    <property type="match status" value="1"/>
</dbReference>
<name>A0A158PIL0_ANGCS</name>
<keyword evidence="4" id="KW-0040">ANK repeat</keyword>
<dbReference type="EMBL" id="UYYA01004066">
    <property type="protein sequence ID" value="VDM59271.1"/>
    <property type="molecule type" value="Genomic_DNA"/>
</dbReference>
<dbReference type="STRING" id="334426.A0A158PIL0"/>
<evidence type="ECO:0000256" key="3">
    <source>
        <dbReference type="ARBA" id="ARBA00023136"/>
    </source>
</evidence>
<evidence type="ECO:0000313" key="6">
    <source>
        <dbReference type="EMBL" id="VDM59271.1"/>
    </source>
</evidence>
<reference evidence="8" key="1">
    <citation type="submission" date="2016-04" db="UniProtKB">
        <authorList>
            <consortium name="WormBaseParasite"/>
        </authorList>
    </citation>
    <scope>IDENTIFICATION</scope>
</reference>
<dbReference type="GO" id="GO:0012505">
    <property type="term" value="C:endomembrane system"/>
    <property type="evidence" value="ECO:0007669"/>
    <property type="project" value="UniProtKB-SubCell"/>
</dbReference>
<evidence type="ECO:0000313" key="7">
    <source>
        <dbReference type="Proteomes" id="UP000267027"/>
    </source>
</evidence>
<keyword evidence="3" id="KW-0472">Membrane</keyword>
<dbReference type="GO" id="GO:0005737">
    <property type="term" value="C:cytoplasm"/>
    <property type="evidence" value="ECO:0007669"/>
    <property type="project" value="TreeGrafter"/>
</dbReference>
<evidence type="ECO:0000256" key="4">
    <source>
        <dbReference type="PROSITE-ProRule" id="PRU00023"/>
    </source>
</evidence>
<accession>A0A158PIL0</accession>
<dbReference type="Pfam" id="PF11904">
    <property type="entry name" value="ANKRD13_C"/>
    <property type="match status" value="2"/>
</dbReference>
<evidence type="ECO:0000259" key="5">
    <source>
        <dbReference type="Pfam" id="PF11904"/>
    </source>
</evidence>
<organism evidence="8">
    <name type="scientific">Angiostrongylus costaricensis</name>
    <name type="common">Nematode worm</name>
    <dbReference type="NCBI Taxonomy" id="334426"/>
    <lineage>
        <taxon>Eukaryota</taxon>
        <taxon>Metazoa</taxon>
        <taxon>Ecdysozoa</taxon>
        <taxon>Nematoda</taxon>
        <taxon>Chromadorea</taxon>
        <taxon>Rhabditida</taxon>
        <taxon>Rhabditina</taxon>
        <taxon>Rhabditomorpha</taxon>
        <taxon>Strongyloidea</taxon>
        <taxon>Metastrongylidae</taxon>
        <taxon>Angiostrongylus</taxon>
    </lineage>
</organism>
<evidence type="ECO:0000313" key="8">
    <source>
        <dbReference type="WBParaSite" id="ACOC_0000768501-mRNA-1"/>
    </source>
</evidence>
<dbReference type="Pfam" id="PF00023">
    <property type="entry name" value="Ank"/>
    <property type="match status" value="1"/>
</dbReference>
<dbReference type="InterPro" id="IPR036770">
    <property type="entry name" value="Ankyrin_rpt-contain_sf"/>
</dbReference>
<dbReference type="OrthoDB" id="1585644at2759"/>
<keyword evidence="7" id="KW-1185">Reference proteome</keyword>
<dbReference type="AlphaFoldDB" id="A0A158PIL0"/>
<feature type="domain" description="Ankyrin repeat" evidence="5">
    <location>
        <begin position="260"/>
        <end position="366"/>
    </location>
</feature>
<dbReference type="PANTHER" id="PTHR12447">
    <property type="entry name" value="ANKYRIN REPEAT DOMAIN-CONTAINING PROTEIN 13"/>
    <property type="match status" value="1"/>
</dbReference>
<keyword evidence="2" id="KW-0677">Repeat</keyword>
<dbReference type="PANTHER" id="PTHR12447:SF31">
    <property type="entry name" value="LD31969P"/>
    <property type="match status" value="1"/>
</dbReference>
<reference evidence="6 7" key="2">
    <citation type="submission" date="2018-11" db="EMBL/GenBank/DDBJ databases">
        <authorList>
            <consortium name="Pathogen Informatics"/>
        </authorList>
    </citation>
    <scope>NUCLEOTIDE SEQUENCE [LARGE SCALE GENOMIC DNA]</scope>
    <source>
        <strain evidence="6 7">Costa Rica</strain>
    </source>
</reference>
<dbReference type="Gene3D" id="1.25.40.20">
    <property type="entry name" value="Ankyrin repeat-containing domain"/>
    <property type="match status" value="1"/>
</dbReference>
<dbReference type="InterPro" id="IPR021832">
    <property type="entry name" value="ANKRD13"/>
</dbReference>
<gene>
    <name evidence="6" type="ORF">ACOC_LOCUS7686</name>
</gene>
<dbReference type="OMA" id="AGHECHV"/>